<sequence length="169" mass="18748">MVVVVPVSSGEMRNLAQSWQLFACGLCSRMFVTRVHVSNASTYKAVLTLGLPIINENYNGYSSPMASLVMTDSSQPTSECQHLDNEAKLSSQKKIEALEALCASHELKRCNPIRAMRPYWIVTKGRFFLNFSSNPRPFSPYFILVHRKGGIITGDEANILKKGTSLSSD</sequence>
<name>A0A7R9E938_9NEOP</name>
<dbReference type="EMBL" id="OB794191">
    <property type="protein sequence ID" value="CAD7429741.1"/>
    <property type="molecule type" value="Genomic_DNA"/>
</dbReference>
<protein>
    <submittedName>
        <fullName evidence="1">Uncharacterized protein</fullName>
    </submittedName>
</protein>
<reference evidence="1" key="1">
    <citation type="submission" date="2020-11" db="EMBL/GenBank/DDBJ databases">
        <authorList>
            <person name="Tran Van P."/>
        </authorList>
    </citation>
    <scope>NUCLEOTIDE SEQUENCE</scope>
</reference>
<evidence type="ECO:0000313" key="1">
    <source>
        <dbReference type="EMBL" id="CAD7429741.1"/>
    </source>
</evidence>
<accession>A0A7R9E938</accession>
<gene>
    <name evidence="1" type="ORF">TMSB3V08_LOCUS6517</name>
</gene>
<organism evidence="1">
    <name type="scientific">Timema monikensis</name>
    <dbReference type="NCBI Taxonomy" id="170555"/>
    <lineage>
        <taxon>Eukaryota</taxon>
        <taxon>Metazoa</taxon>
        <taxon>Ecdysozoa</taxon>
        <taxon>Arthropoda</taxon>
        <taxon>Hexapoda</taxon>
        <taxon>Insecta</taxon>
        <taxon>Pterygota</taxon>
        <taxon>Neoptera</taxon>
        <taxon>Polyneoptera</taxon>
        <taxon>Phasmatodea</taxon>
        <taxon>Timematodea</taxon>
        <taxon>Timematoidea</taxon>
        <taxon>Timematidae</taxon>
        <taxon>Timema</taxon>
    </lineage>
</organism>
<dbReference type="AlphaFoldDB" id="A0A7R9E938"/>
<proteinExistence type="predicted"/>